<dbReference type="PANTHER" id="PTHR36108:SF13">
    <property type="entry name" value="COLOSSIN-B-RELATED"/>
    <property type="match status" value="1"/>
</dbReference>
<name>A0A430FCM4_9BIFI</name>
<protein>
    <submittedName>
        <fullName evidence="6">Cell surface protein with Cna protein B-type domain and Gram-positive cocci surface proteins LPxTG motif profile</fullName>
    </submittedName>
</protein>
<dbReference type="OrthoDB" id="134475at2"/>
<gene>
    <name evidence="6" type="ORF">D2E25_2018</name>
</gene>
<comment type="caution">
    <text evidence="6">The sequence shown here is derived from an EMBL/GenBank/DDBJ whole genome shotgun (WGS) entry which is preliminary data.</text>
</comment>
<evidence type="ECO:0000256" key="1">
    <source>
        <dbReference type="ARBA" id="ARBA00007257"/>
    </source>
</evidence>
<dbReference type="PANTHER" id="PTHR36108">
    <property type="entry name" value="COLOSSIN-B-RELATED"/>
    <property type="match status" value="1"/>
</dbReference>
<dbReference type="Gene3D" id="2.60.40.10">
    <property type="entry name" value="Immunoglobulins"/>
    <property type="match status" value="3"/>
</dbReference>
<keyword evidence="4" id="KW-1133">Transmembrane helix</keyword>
<feature type="transmembrane region" description="Helical" evidence="4">
    <location>
        <begin position="21"/>
        <end position="46"/>
    </location>
</feature>
<dbReference type="InterPro" id="IPR013783">
    <property type="entry name" value="Ig-like_fold"/>
</dbReference>
<accession>A0A430FCM4</accession>
<keyword evidence="3" id="KW-0732">Signal</keyword>
<evidence type="ECO:0000313" key="6">
    <source>
        <dbReference type="EMBL" id="RSX50586.1"/>
    </source>
</evidence>
<reference evidence="6 7" key="1">
    <citation type="submission" date="2018-09" db="EMBL/GenBank/DDBJ databases">
        <title>Characterization of the phylogenetic diversity of five novel species belonging to the genus Bifidobacterium.</title>
        <authorList>
            <person name="Lugli G.A."/>
            <person name="Duranti S."/>
            <person name="Milani C."/>
        </authorList>
    </citation>
    <scope>NUCLEOTIDE SEQUENCE [LARGE SCALE GENOMIC DNA]</scope>
    <source>
        <strain evidence="6 7">2034B</strain>
    </source>
</reference>
<keyword evidence="7" id="KW-1185">Reference proteome</keyword>
<dbReference type="InterPro" id="IPR038174">
    <property type="entry name" value="Strep_pil_link_sf"/>
</dbReference>
<dbReference type="InterPro" id="IPR008964">
    <property type="entry name" value="Invasin/intimin_cell_adhesion"/>
</dbReference>
<dbReference type="Gene3D" id="2.60.40.1080">
    <property type="match status" value="2"/>
</dbReference>
<sequence>MSIRYTRKRTDGGTTPIRSAAAGLLAISMMLGTALTGAITAPYAAYGANSANDPNLAAVDTAGICTPRNIQLGDTDSDVNGDDTGVATYVGGDMYIGQKPADTNQITNDNGTGPTGSYAAEMEGLTYVNGNFLLHPLKGFFTIGNAQFGGKFNPANGQSVLAVNGKSSTYSQVDGNANVHAKTWENDFSGKRQGAGISDVAGTSPKSFHAYIAGAESDVEGGTVNPDAYRNKSVYHYDSTKTGQVHWNSDANALNTVNGIDMTKYLTDSVKSTSTVLANSKSDKVTVTTTGLESLANYKRYKYNWDSGQASRSYEFTANSGTEKIIEFKGDKNDKGTQYFTINAADLSTAGTDYTGVSFKFTDINAASSVVVNVDASRSSDTVDFTNGWRFWWNGTEISNGYRTQETTTVKNAYSHASQSIMWNFYNAKQVTIRGGVANHGTWVSQNVNGSGIWGGNNEKPTDISSTDDPAAAMLGSIMVPNGSFESHVTTNGRVWVGGDLSMYNPASALVKNSQGTTVIFGANAEGVLTGSTSIIDMDQERHNLPWSGSASSECSAIGWQKVDSANPDTHLKGSTWGVYPSADDATNGTNQLLLVVDNGNNDSDPNEGVIKVGSLNPNATYYIKELKAPTGYELSGKIYTVTTNSKGDTVNKVSGVTDDSVTVTDGKITNKVSGASIQWAKVAEGDTSTDTVSKGLSGSEWTLTKKASGADTDQSWTVQDNTYTVTGVTVYKGDATVNSLTMQAGDTIGLTAKVTPSGASQAVTWISSVPTVADVNASGGVMALQAGSATIKACAVSDVTVCAQVIVTVKSPAVSSIEIHDSTGATVKADDTLNMKTGGTLTLTAVVDPSTVKAVWSSSDTKIATVNAASGIVTGVDTGTVTITAKAGNKTATVMVRVTDDQNTLVYIKKSIVANWGDAWLYYGQQGSAAGTWKFVHLEASCNSDYLYAEVPRLSGNYGFDLHDANNTSSSANWWPGGTGKDVLFNDRTIIVVDEYRADNKYSETAPDCTYAAETASAQSADQIAEYESVDETELVAQPAADTDTSDTEAQLGSVTADGRALAECGIDKEYRCDINGKVGVFQINDLTDGTYTLKEKTAPDGYELNETTYEFTVANGKVAWADGKKPSILTDGTAAIVDKPTEVAWSKVDNVHNAKLPGSQWKITGPSPKTDTYCVADNVNGTSAAIDGCDGTKLDDTNTEAGQFKVKGLAFGTYTLIETKAPAGYEKTATVYTITVSQTGSTITASGSNATLTDLPNTSTPVDVEVPVKKTVTGGSWPKNSDGTYTPFTFKITKWDDSQPGTIPVPNGCNSLTDCSISIAPDADATGGALNNVTANFGKIQFHEGALATQPGADGTYAQTYVYKVTEVTGTDTASVEYSKAEYKVEITVKHKKVNSALQGLEVTTKITQTKTDAGTNTNTDVTNTGTSFTNTIRQIELPATGGMGADVLVKWGLVVTLIALAGVAITARRCKQQ</sequence>
<feature type="domain" description="BIG2" evidence="5">
    <location>
        <begin position="822"/>
        <end position="898"/>
    </location>
</feature>
<dbReference type="EMBL" id="QXGL01000014">
    <property type="protein sequence ID" value="RSX50586.1"/>
    <property type="molecule type" value="Genomic_DNA"/>
</dbReference>
<feature type="domain" description="BIG2" evidence="5">
    <location>
        <begin position="218"/>
        <end position="299"/>
    </location>
</feature>
<dbReference type="Proteomes" id="UP000287533">
    <property type="component" value="Unassembled WGS sequence"/>
</dbReference>
<dbReference type="SUPFAM" id="SSF49373">
    <property type="entry name" value="Invasin/intimin cell-adhesion fragments"/>
    <property type="match status" value="2"/>
</dbReference>
<evidence type="ECO:0000256" key="4">
    <source>
        <dbReference type="SAM" id="Phobius"/>
    </source>
</evidence>
<dbReference type="SMART" id="SM00635">
    <property type="entry name" value="BID_2"/>
    <property type="match status" value="3"/>
</dbReference>
<dbReference type="Pfam" id="PF17802">
    <property type="entry name" value="SpaA"/>
    <property type="match status" value="3"/>
</dbReference>
<dbReference type="Pfam" id="PF02368">
    <property type="entry name" value="Big_2"/>
    <property type="match status" value="2"/>
</dbReference>
<proteinExistence type="inferred from homology"/>
<dbReference type="Gene3D" id="2.60.40.3050">
    <property type="match status" value="1"/>
</dbReference>
<evidence type="ECO:0000256" key="2">
    <source>
        <dbReference type="ARBA" id="ARBA00022525"/>
    </source>
</evidence>
<keyword evidence="4" id="KW-0472">Membrane</keyword>
<evidence type="ECO:0000313" key="7">
    <source>
        <dbReference type="Proteomes" id="UP000287533"/>
    </source>
</evidence>
<feature type="transmembrane region" description="Helical" evidence="4">
    <location>
        <begin position="1451"/>
        <end position="1470"/>
    </location>
</feature>
<evidence type="ECO:0000256" key="3">
    <source>
        <dbReference type="ARBA" id="ARBA00022729"/>
    </source>
</evidence>
<evidence type="ECO:0000259" key="5">
    <source>
        <dbReference type="SMART" id="SM00635"/>
    </source>
</evidence>
<feature type="domain" description="BIG2" evidence="5">
    <location>
        <begin position="725"/>
        <end position="804"/>
    </location>
</feature>
<keyword evidence="2" id="KW-0964">Secreted</keyword>
<organism evidence="6 7">
    <name type="scientific">Bifidobacterium goeldii</name>
    <dbReference type="NCBI Taxonomy" id="2306975"/>
    <lineage>
        <taxon>Bacteria</taxon>
        <taxon>Bacillati</taxon>
        <taxon>Actinomycetota</taxon>
        <taxon>Actinomycetes</taxon>
        <taxon>Bifidobacteriales</taxon>
        <taxon>Bifidobacteriaceae</taxon>
        <taxon>Bifidobacterium</taxon>
    </lineage>
</organism>
<dbReference type="InterPro" id="IPR003343">
    <property type="entry name" value="Big_2"/>
</dbReference>
<dbReference type="InterPro" id="IPR041033">
    <property type="entry name" value="SpaA_PFL_dom_1"/>
</dbReference>
<dbReference type="RefSeq" id="WP_125982517.1">
    <property type="nucleotide sequence ID" value="NZ_QXGL01000014.1"/>
</dbReference>
<keyword evidence="4" id="KW-0812">Transmembrane</keyword>
<dbReference type="GO" id="GO:0005975">
    <property type="term" value="P:carbohydrate metabolic process"/>
    <property type="evidence" value="ECO:0007669"/>
    <property type="project" value="UniProtKB-ARBA"/>
</dbReference>
<comment type="similarity">
    <text evidence="1">Belongs to the serine-aspartate repeat-containing protein (SDr) family.</text>
</comment>